<dbReference type="PRINTS" id="PR00499">
    <property type="entry name" value="P67PHOX"/>
</dbReference>
<organism evidence="5 6">
    <name type="scientific">Trichonephila clavata</name>
    <name type="common">Joro spider</name>
    <name type="synonym">Nephila clavata</name>
    <dbReference type="NCBI Taxonomy" id="2740835"/>
    <lineage>
        <taxon>Eukaryota</taxon>
        <taxon>Metazoa</taxon>
        <taxon>Ecdysozoa</taxon>
        <taxon>Arthropoda</taxon>
        <taxon>Chelicerata</taxon>
        <taxon>Arachnida</taxon>
        <taxon>Araneae</taxon>
        <taxon>Araneomorphae</taxon>
        <taxon>Entelegynae</taxon>
        <taxon>Araneoidea</taxon>
        <taxon>Nephilidae</taxon>
        <taxon>Trichonephila</taxon>
    </lineage>
</organism>
<accession>A0A8X6G1J5</accession>
<name>A0A8X6G1J5_TRICU</name>
<protein>
    <submittedName>
        <fullName evidence="5">Sorbin and SH3 domain-containing protein 1</fullName>
    </submittedName>
</protein>
<dbReference type="SUPFAM" id="SSF50044">
    <property type="entry name" value="SH3-domain"/>
    <property type="match status" value="2"/>
</dbReference>
<gene>
    <name evidence="5" type="primary">Sorbs1_0</name>
    <name evidence="5" type="ORF">TNCT_186011</name>
</gene>
<dbReference type="PANTHER" id="PTHR14167">
    <property type="entry name" value="SH3 DOMAIN-CONTAINING"/>
    <property type="match status" value="1"/>
</dbReference>
<dbReference type="EMBL" id="BMAO01034177">
    <property type="protein sequence ID" value="GFQ94525.1"/>
    <property type="molecule type" value="Genomic_DNA"/>
</dbReference>
<dbReference type="Gene3D" id="2.30.30.40">
    <property type="entry name" value="SH3 Domains"/>
    <property type="match status" value="2"/>
</dbReference>
<dbReference type="Pfam" id="PF07653">
    <property type="entry name" value="SH3_2"/>
    <property type="match status" value="1"/>
</dbReference>
<keyword evidence="1 2" id="KW-0728">SH3 domain</keyword>
<dbReference type="InterPro" id="IPR050384">
    <property type="entry name" value="Endophilin_SH3RF"/>
</dbReference>
<evidence type="ECO:0000256" key="1">
    <source>
        <dbReference type="ARBA" id="ARBA00022443"/>
    </source>
</evidence>
<dbReference type="SMART" id="SM00326">
    <property type="entry name" value="SH3"/>
    <property type="match status" value="1"/>
</dbReference>
<proteinExistence type="predicted"/>
<dbReference type="PROSITE" id="PS50002">
    <property type="entry name" value="SH3"/>
    <property type="match status" value="1"/>
</dbReference>
<dbReference type="PANTHER" id="PTHR14167:SF116">
    <property type="entry name" value="CAP, ISOFORM AC"/>
    <property type="match status" value="1"/>
</dbReference>
<feature type="domain" description="SH3" evidence="4">
    <location>
        <begin position="1"/>
        <end position="43"/>
    </location>
</feature>
<dbReference type="InterPro" id="IPR036028">
    <property type="entry name" value="SH3-like_dom_sf"/>
</dbReference>
<dbReference type="OrthoDB" id="19092at2759"/>
<comment type="caution">
    <text evidence="5">The sequence shown here is derived from an EMBL/GenBank/DDBJ whole genome shotgun (WGS) entry which is preliminary data.</text>
</comment>
<dbReference type="Proteomes" id="UP000887116">
    <property type="component" value="Unassembled WGS sequence"/>
</dbReference>
<reference evidence="5" key="1">
    <citation type="submission" date="2020-07" db="EMBL/GenBank/DDBJ databases">
        <title>Multicomponent nature underlies the extraordinary mechanical properties of spider dragline silk.</title>
        <authorList>
            <person name="Kono N."/>
            <person name="Nakamura H."/>
            <person name="Mori M."/>
            <person name="Yoshida Y."/>
            <person name="Ohtoshi R."/>
            <person name="Malay A.D."/>
            <person name="Moran D.A.P."/>
            <person name="Tomita M."/>
            <person name="Numata K."/>
            <person name="Arakawa K."/>
        </authorList>
    </citation>
    <scope>NUCLEOTIDE SEQUENCE</scope>
</reference>
<evidence type="ECO:0000313" key="5">
    <source>
        <dbReference type="EMBL" id="GFQ94525.1"/>
    </source>
</evidence>
<dbReference type="AlphaFoldDB" id="A0A8X6G1J5"/>
<dbReference type="InterPro" id="IPR001452">
    <property type="entry name" value="SH3_domain"/>
</dbReference>
<feature type="region of interest" description="Disordered" evidence="3">
    <location>
        <begin position="66"/>
        <end position="88"/>
    </location>
</feature>
<evidence type="ECO:0000313" key="6">
    <source>
        <dbReference type="Proteomes" id="UP000887116"/>
    </source>
</evidence>
<evidence type="ECO:0000259" key="4">
    <source>
        <dbReference type="PROSITE" id="PS50002"/>
    </source>
</evidence>
<evidence type="ECO:0000256" key="3">
    <source>
        <dbReference type="SAM" id="MobiDB-lite"/>
    </source>
</evidence>
<evidence type="ECO:0000256" key="2">
    <source>
        <dbReference type="PROSITE-ProRule" id="PRU00192"/>
    </source>
</evidence>
<keyword evidence="6" id="KW-1185">Reference proteome</keyword>
<sequence>MELSLFKGEKVVLIRKLDHNWFEGRLGAKKGIFPISYVEVLQEPGEYTGTRTISPKPPASPVFSSIISGSPPKSHEGPTFNTGLRPLQNKPPLHLDKIDAKSSLTQSLHIDTYNEPIPYRSLYAYIPQNEDELELKEGDTVGSNLPYSWREVFE</sequence>